<dbReference type="SUPFAM" id="SSF110849">
    <property type="entry name" value="ParB/Sulfiredoxin"/>
    <property type="match status" value="1"/>
</dbReference>
<feature type="domain" description="ParB-like N-terminal" evidence="3">
    <location>
        <begin position="34"/>
        <end position="128"/>
    </location>
</feature>
<evidence type="ECO:0000313" key="4">
    <source>
        <dbReference type="EMBL" id="KKK84125.1"/>
    </source>
</evidence>
<dbReference type="InterPro" id="IPR050336">
    <property type="entry name" value="Chromosome_partition/occlusion"/>
</dbReference>
<evidence type="ECO:0000256" key="1">
    <source>
        <dbReference type="ARBA" id="ARBA00022829"/>
    </source>
</evidence>
<comment type="caution">
    <text evidence="4">The sequence shown here is derived from an EMBL/GenBank/DDBJ whole genome shotgun (WGS) entry which is preliminary data.</text>
</comment>
<name>A0A0F8ZDU8_9ZZZZ</name>
<feature type="non-terminal residue" evidence="4">
    <location>
        <position position="1"/>
    </location>
</feature>
<keyword evidence="1" id="KW-0159">Chromosome partition</keyword>
<dbReference type="GO" id="GO:0005694">
    <property type="term" value="C:chromosome"/>
    <property type="evidence" value="ECO:0007669"/>
    <property type="project" value="TreeGrafter"/>
</dbReference>
<dbReference type="InterPro" id="IPR036086">
    <property type="entry name" value="ParB/Sulfiredoxin_sf"/>
</dbReference>
<dbReference type="GO" id="GO:0007059">
    <property type="term" value="P:chromosome segregation"/>
    <property type="evidence" value="ECO:0007669"/>
    <property type="project" value="UniProtKB-KW"/>
</dbReference>
<accession>A0A0F8ZDU8</accession>
<proteinExistence type="predicted"/>
<sequence length="353" mass="37880">AGSGKKEGPLELHGLALTVGDVKKAVKGKATVVTMLPRAAIKIVKGFNPRSVLGEIDTLASSIKREGLINPVTVRPEKGKPGSFLCVAGERRLKALDLLGVTEVSATLRMDLEGQEARARAVAVAENSEDGRFNLNPIEIGHVVHDLSVKQKWPVARIAQETGLHSQKVRRCITLMNAPKDVQAKVSEGELSMIAGLELAKIDDSTRKKIKDALHSGMSAAEVKKLAKSAAKEAAAPKPGKSAQHQKGAARDAALRTWKGSKTKQGMLQQLSFLVVNAPENEVGTVYYHEMRGGVAALLWDRDDLETPFAPALKAEDEEDMSLAQAKKALKAFNTVVEAEAAKHTPETEDGEE</sequence>
<dbReference type="SUPFAM" id="SSF109709">
    <property type="entry name" value="KorB DNA-binding domain-like"/>
    <property type="match status" value="1"/>
</dbReference>
<feature type="compositionally biased region" description="Low complexity" evidence="2">
    <location>
        <begin position="233"/>
        <end position="243"/>
    </location>
</feature>
<organism evidence="4">
    <name type="scientific">marine sediment metagenome</name>
    <dbReference type="NCBI Taxonomy" id="412755"/>
    <lineage>
        <taxon>unclassified sequences</taxon>
        <taxon>metagenomes</taxon>
        <taxon>ecological metagenomes</taxon>
    </lineage>
</organism>
<dbReference type="Pfam" id="PF02195">
    <property type="entry name" value="ParB_N"/>
    <property type="match status" value="1"/>
</dbReference>
<gene>
    <name evidence="4" type="ORF">LCGC14_2786500</name>
</gene>
<dbReference type="InterPro" id="IPR003115">
    <property type="entry name" value="ParB_N"/>
</dbReference>
<dbReference type="Pfam" id="PF17762">
    <property type="entry name" value="HTH_ParB"/>
    <property type="match status" value="1"/>
</dbReference>
<dbReference type="GO" id="GO:0003677">
    <property type="term" value="F:DNA binding"/>
    <property type="evidence" value="ECO:0007669"/>
    <property type="project" value="InterPro"/>
</dbReference>
<feature type="region of interest" description="Disordered" evidence="2">
    <location>
        <begin position="233"/>
        <end position="254"/>
    </location>
</feature>
<dbReference type="Gene3D" id="3.90.1530.30">
    <property type="match status" value="1"/>
</dbReference>
<evidence type="ECO:0000259" key="3">
    <source>
        <dbReference type="SMART" id="SM00470"/>
    </source>
</evidence>
<evidence type="ECO:0000256" key="2">
    <source>
        <dbReference type="SAM" id="MobiDB-lite"/>
    </source>
</evidence>
<dbReference type="PANTHER" id="PTHR33375:SF1">
    <property type="entry name" value="CHROMOSOME-PARTITIONING PROTEIN PARB-RELATED"/>
    <property type="match status" value="1"/>
</dbReference>
<reference evidence="4" key="1">
    <citation type="journal article" date="2015" name="Nature">
        <title>Complex archaea that bridge the gap between prokaryotes and eukaryotes.</title>
        <authorList>
            <person name="Spang A."/>
            <person name="Saw J.H."/>
            <person name="Jorgensen S.L."/>
            <person name="Zaremba-Niedzwiedzka K."/>
            <person name="Martijn J."/>
            <person name="Lind A.E."/>
            <person name="van Eijk R."/>
            <person name="Schleper C."/>
            <person name="Guy L."/>
            <person name="Ettema T.J."/>
        </authorList>
    </citation>
    <scope>NUCLEOTIDE SEQUENCE</scope>
</reference>
<dbReference type="Gene3D" id="1.10.10.2830">
    <property type="match status" value="1"/>
</dbReference>
<dbReference type="SMART" id="SM00470">
    <property type="entry name" value="ParB"/>
    <property type="match status" value="1"/>
</dbReference>
<dbReference type="PANTHER" id="PTHR33375">
    <property type="entry name" value="CHROMOSOME-PARTITIONING PROTEIN PARB-RELATED"/>
    <property type="match status" value="1"/>
</dbReference>
<protein>
    <recommendedName>
        <fullName evidence="3">ParB-like N-terminal domain-containing protein</fullName>
    </recommendedName>
</protein>
<dbReference type="EMBL" id="LAZR01051911">
    <property type="protein sequence ID" value="KKK84125.1"/>
    <property type="molecule type" value="Genomic_DNA"/>
</dbReference>
<dbReference type="NCBIfam" id="TIGR00180">
    <property type="entry name" value="parB_part"/>
    <property type="match status" value="1"/>
</dbReference>
<dbReference type="InterPro" id="IPR041468">
    <property type="entry name" value="HTH_ParB/Spo0J"/>
</dbReference>
<dbReference type="AlphaFoldDB" id="A0A0F8ZDU8"/>
<dbReference type="InterPro" id="IPR004437">
    <property type="entry name" value="ParB/RepB/Spo0J"/>
</dbReference>